<reference evidence="1 2" key="1">
    <citation type="journal article" date="2023" name="Plants (Basel)">
        <title>Bridging the Gap: Combining Genomics and Transcriptomics Approaches to Understand Stylosanthes scabra, an Orphan Legume from the Brazilian Caatinga.</title>
        <authorList>
            <person name="Ferreira-Neto J.R.C."/>
            <person name="da Silva M.D."/>
            <person name="Binneck E."/>
            <person name="de Melo N.F."/>
            <person name="da Silva R.H."/>
            <person name="de Melo A.L.T.M."/>
            <person name="Pandolfi V."/>
            <person name="Bustamante F.O."/>
            <person name="Brasileiro-Vidal A.C."/>
            <person name="Benko-Iseppon A.M."/>
        </authorList>
    </citation>
    <scope>NUCLEOTIDE SEQUENCE [LARGE SCALE GENOMIC DNA]</scope>
    <source>
        <tissue evidence="1">Leaves</tissue>
    </source>
</reference>
<dbReference type="Proteomes" id="UP001341840">
    <property type="component" value="Unassembled WGS sequence"/>
</dbReference>
<keyword evidence="2" id="KW-1185">Reference proteome</keyword>
<organism evidence="1 2">
    <name type="scientific">Stylosanthes scabra</name>
    <dbReference type="NCBI Taxonomy" id="79078"/>
    <lineage>
        <taxon>Eukaryota</taxon>
        <taxon>Viridiplantae</taxon>
        <taxon>Streptophyta</taxon>
        <taxon>Embryophyta</taxon>
        <taxon>Tracheophyta</taxon>
        <taxon>Spermatophyta</taxon>
        <taxon>Magnoliopsida</taxon>
        <taxon>eudicotyledons</taxon>
        <taxon>Gunneridae</taxon>
        <taxon>Pentapetalae</taxon>
        <taxon>rosids</taxon>
        <taxon>fabids</taxon>
        <taxon>Fabales</taxon>
        <taxon>Fabaceae</taxon>
        <taxon>Papilionoideae</taxon>
        <taxon>50 kb inversion clade</taxon>
        <taxon>dalbergioids sensu lato</taxon>
        <taxon>Dalbergieae</taxon>
        <taxon>Pterocarpus clade</taxon>
        <taxon>Stylosanthes</taxon>
    </lineage>
</organism>
<evidence type="ECO:0000313" key="2">
    <source>
        <dbReference type="Proteomes" id="UP001341840"/>
    </source>
</evidence>
<protein>
    <recommendedName>
        <fullName evidence="3">RNase H type-1 domain-containing protein</fullName>
    </recommendedName>
</protein>
<evidence type="ECO:0000313" key="1">
    <source>
        <dbReference type="EMBL" id="MED6112738.1"/>
    </source>
</evidence>
<proteinExistence type="predicted"/>
<accession>A0ABU6QME2</accession>
<name>A0ABU6QME2_9FABA</name>
<comment type="caution">
    <text evidence="1">The sequence shown here is derived from an EMBL/GenBank/DDBJ whole genome shotgun (WGS) entry which is preliminary data.</text>
</comment>
<gene>
    <name evidence="1" type="ORF">PIB30_064382</name>
</gene>
<dbReference type="EMBL" id="JASCZI010000627">
    <property type="protein sequence ID" value="MED6112738.1"/>
    <property type="molecule type" value="Genomic_DNA"/>
</dbReference>
<evidence type="ECO:0008006" key="3">
    <source>
        <dbReference type="Google" id="ProtNLM"/>
    </source>
</evidence>
<sequence>MGKMKAPDPDGVNGLFYQQHWISLEMRYVRQLEIFKKYGATVFRDNAGILFTASTINKVYYSPLATEAMAMRGAIIIAKNLQIEKILFESDFSNLIRKLPSDFCKKIDGSKDFYGGYVVDENWFPFDFKSPTVIYVGFI</sequence>